<evidence type="ECO:0000256" key="2">
    <source>
        <dbReference type="SAM" id="Phobius"/>
    </source>
</evidence>
<feature type="compositionally biased region" description="Low complexity" evidence="1">
    <location>
        <begin position="64"/>
        <end position="84"/>
    </location>
</feature>
<dbReference type="EMBL" id="UYRU01060230">
    <property type="protein sequence ID" value="VDN14741.1"/>
    <property type="molecule type" value="Genomic_DNA"/>
</dbReference>
<dbReference type="Proteomes" id="UP000281553">
    <property type="component" value="Unassembled WGS sequence"/>
</dbReference>
<name>A0A3P7M9U6_DIBLA</name>
<keyword evidence="4" id="KW-1185">Reference proteome</keyword>
<keyword evidence="2" id="KW-0472">Membrane</keyword>
<sequence>MLRFLYYCIAEPESFRPAIFNVLISELFTSSIIVLGGYYLLHSEENNLMDYSVLIGIHDVEMASELPPSSEEPQEMPESSYESSTASAGDGLGEIIESQYRLSGPHGVNAMVVGSAGSATAARPSVVGAVNASLDEDEDDEE</sequence>
<feature type="non-terminal residue" evidence="3">
    <location>
        <position position="142"/>
    </location>
</feature>
<gene>
    <name evidence="3" type="ORF">DILT_LOCUS10572</name>
</gene>
<evidence type="ECO:0000313" key="4">
    <source>
        <dbReference type="Proteomes" id="UP000281553"/>
    </source>
</evidence>
<evidence type="ECO:0000256" key="1">
    <source>
        <dbReference type="SAM" id="MobiDB-lite"/>
    </source>
</evidence>
<feature type="transmembrane region" description="Helical" evidence="2">
    <location>
        <begin position="20"/>
        <end position="41"/>
    </location>
</feature>
<accession>A0A3P7M9U6</accession>
<keyword evidence="2" id="KW-1133">Transmembrane helix</keyword>
<keyword evidence="2" id="KW-0812">Transmembrane</keyword>
<dbReference type="AlphaFoldDB" id="A0A3P7M9U6"/>
<organism evidence="3 4">
    <name type="scientific">Dibothriocephalus latus</name>
    <name type="common">Fish tapeworm</name>
    <name type="synonym">Diphyllobothrium latum</name>
    <dbReference type="NCBI Taxonomy" id="60516"/>
    <lineage>
        <taxon>Eukaryota</taxon>
        <taxon>Metazoa</taxon>
        <taxon>Spiralia</taxon>
        <taxon>Lophotrochozoa</taxon>
        <taxon>Platyhelminthes</taxon>
        <taxon>Cestoda</taxon>
        <taxon>Eucestoda</taxon>
        <taxon>Diphyllobothriidea</taxon>
        <taxon>Diphyllobothriidae</taxon>
        <taxon>Dibothriocephalus</taxon>
    </lineage>
</organism>
<feature type="region of interest" description="Disordered" evidence="1">
    <location>
        <begin position="64"/>
        <end position="89"/>
    </location>
</feature>
<protein>
    <submittedName>
        <fullName evidence="3">Uncharacterized protein</fullName>
    </submittedName>
</protein>
<evidence type="ECO:0000313" key="3">
    <source>
        <dbReference type="EMBL" id="VDN14741.1"/>
    </source>
</evidence>
<proteinExistence type="predicted"/>
<reference evidence="3 4" key="1">
    <citation type="submission" date="2018-11" db="EMBL/GenBank/DDBJ databases">
        <authorList>
            <consortium name="Pathogen Informatics"/>
        </authorList>
    </citation>
    <scope>NUCLEOTIDE SEQUENCE [LARGE SCALE GENOMIC DNA]</scope>
</reference>